<feature type="transmembrane region" description="Helical" evidence="10">
    <location>
        <begin position="206"/>
        <end position="226"/>
    </location>
</feature>
<comment type="caution">
    <text evidence="11">The sequence shown here is derived from an EMBL/GenBank/DDBJ whole genome shotgun (WGS) entry which is preliminary data.</text>
</comment>
<comment type="subcellular location">
    <subcellularLocation>
        <location evidence="1">Membrane</location>
        <topology evidence="1">Multi-pass membrane protein</topology>
    </subcellularLocation>
</comment>
<evidence type="ECO:0000256" key="7">
    <source>
        <dbReference type="ARBA" id="ARBA00023098"/>
    </source>
</evidence>
<keyword evidence="12" id="KW-1185">Reference proteome</keyword>
<keyword evidence="8 10" id="KW-0472">Membrane</keyword>
<feature type="transmembrane region" description="Helical" evidence="10">
    <location>
        <begin position="173"/>
        <end position="194"/>
    </location>
</feature>
<evidence type="ECO:0000256" key="9">
    <source>
        <dbReference type="ARBA" id="ARBA00023160"/>
    </source>
</evidence>
<dbReference type="GO" id="GO:0005789">
    <property type="term" value="C:endoplasmic reticulum membrane"/>
    <property type="evidence" value="ECO:0007669"/>
    <property type="project" value="TreeGrafter"/>
</dbReference>
<keyword evidence="2" id="KW-0444">Lipid biosynthesis</keyword>
<dbReference type="GO" id="GO:0034625">
    <property type="term" value="P:fatty acid elongation, monounsaturated fatty acid"/>
    <property type="evidence" value="ECO:0007669"/>
    <property type="project" value="TreeGrafter"/>
</dbReference>
<reference evidence="11" key="1">
    <citation type="journal article" date="2022" name="Plant J.">
        <title>Strategies of tolerance reflected in two North American maple genomes.</title>
        <authorList>
            <person name="McEvoy S.L."/>
            <person name="Sezen U.U."/>
            <person name="Trouern-Trend A."/>
            <person name="McMahon S.M."/>
            <person name="Schaberg P.G."/>
            <person name="Yang J."/>
            <person name="Wegrzyn J.L."/>
            <person name="Swenson N.G."/>
        </authorList>
    </citation>
    <scope>NUCLEOTIDE SEQUENCE</scope>
    <source>
        <strain evidence="11">91603</strain>
    </source>
</reference>
<keyword evidence="5" id="KW-0276">Fatty acid metabolism</keyword>
<keyword evidence="9" id="KW-0275">Fatty acid biosynthesis</keyword>
<evidence type="ECO:0000256" key="3">
    <source>
        <dbReference type="ARBA" id="ARBA00022679"/>
    </source>
</evidence>
<evidence type="ECO:0000313" key="11">
    <source>
        <dbReference type="EMBL" id="KAI9177275.1"/>
    </source>
</evidence>
<evidence type="ECO:0000256" key="6">
    <source>
        <dbReference type="ARBA" id="ARBA00022989"/>
    </source>
</evidence>
<reference evidence="11" key="2">
    <citation type="submission" date="2023-02" db="EMBL/GenBank/DDBJ databases">
        <authorList>
            <person name="Swenson N.G."/>
            <person name="Wegrzyn J.L."/>
            <person name="Mcevoy S.L."/>
        </authorList>
    </citation>
    <scope>NUCLEOTIDE SEQUENCE</scope>
    <source>
        <strain evidence="11">91603</strain>
        <tissue evidence="11">Leaf</tissue>
    </source>
</reference>
<feature type="transmembrane region" description="Helical" evidence="10">
    <location>
        <begin position="148"/>
        <end position="167"/>
    </location>
</feature>
<keyword evidence="3" id="KW-0808">Transferase</keyword>
<keyword evidence="4 10" id="KW-0812">Transmembrane</keyword>
<dbReference type="GO" id="GO:0019367">
    <property type="term" value="P:fatty acid elongation, saturated fatty acid"/>
    <property type="evidence" value="ECO:0007669"/>
    <property type="project" value="TreeGrafter"/>
</dbReference>
<sequence>MNDTVHINPLFSSLQHLLVEHPTVLHFSWTQGQTLGSSPLFLTITVVSYLSLTLFLSNNPIFSVAPSLLRRITAFHNFILIIISLIMAVGGTLSIFTQAPSLHYIICFPTNTPPKGPLFFWSYMFYLSKIYEYADTLLIIMSKSIKRLSFLHVYHHATVVIMCYVGLHTAQSSFPLVLVTNCLVHVFMYWYYLLCSLGLRPKWKRLVTDCQILQFMASFVMMAWMFYSHFTGSGCSGIWGSCFSAAFISTLLVLFVDFHSKSYSAKIKVGDLCVFLL</sequence>
<keyword evidence="6 10" id="KW-1133">Transmembrane helix</keyword>
<keyword evidence="7" id="KW-0443">Lipid metabolism</keyword>
<feature type="transmembrane region" description="Helical" evidence="10">
    <location>
        <begin position="39"/>
        <end position="57"/>
    </location>
</feature>
<dbReference type="GO" id="GO:0034626">
    <property type="term" value="P:fatty acid elongation, polyunsaturated fatty acid"/>
    <property type="evidence" value="ECO:0007669"/>
    <property type="project" value="TreeGrafter"/>
</dbReference>
<evidence type="ECO:0000313" key="12">
    <source>
        <dbReference type="Proteomes" id="UP001064489"/>
    </source>
</evidence>
<proteinExistence type="predicted"/>
<dbReference type="GO" id="GO:0030148">
    <property type="term" value="P:sphingolipid biosynthetic process"/>
    <property type="evidence" value="ECO:0007669"/>
    <property type="project" value="TreeGrafter"/>
</dbReference>
<feature type="transmembrane region" description="Helical" evidence="10">
    <location>
        <begin position="78"/>
        <end position="99"/>
    </location>
</feature>
<feature type="transmembrane region" description="Helical" evidence="10">
    <location>
        <begin position="119"/>
        <end position="141"/>
    </location>
</feature>
<dbReference type="PROSITE" id="PS01188">
    <property type="entry name" value="ELO"/>
    <property type="match status" value="1"/>
</dbReference>
<dbReference type="InterPro" id="IPR002076">
    <property type="entry name" value="ELO_fam"/>
</dbReference>
<dbReference type="GO" id="GO:0042761">
    <property type="term" value="P:very long-chain fatty acid biosynthetic process"/>
    <property type="evidence" value="ECO:0007669"/>
    <property type="project" value="TreeGrafter"/>
</dbReference>
<evidence type="ECO:0000256" key="8">
    <source>
        <dbReference type="ARBA" id="ARBA00023136"/>
    </source>
</evidence>
<name>A0AAD5ITY0_ACENE</name>
<protein>
    <recommendedName>
        <fullName evidence="13">Very-long-chain 3-oxoacyl-CoA synthase</fullName>
    </recommendedName>
</protein>
<accession>A0AAD5ITY0</accession>
<dbReference type="AlphaFoldDB" id="A0AAD5ITY0"/>
<dbReference type="GO" id="GO:0009922">
    <property type="term" value="F:fatty acid elongase activity"/>
    <property type="evidence" value="ECO:0007669"/>
    <property type="project" value="InterPro"/>
</dbReference>
<dbReference type="Pfam" id="PF01151">
    <property type="entry name" value="ELO"/>
    <property type="match status" value="1"/>
</dbReference>
<dbReference type="EMBL" id="JAJSOW010000102">
    <property type="protein sequence ID" value="KAI9177275.1"/>
    <property type="molecule type" value="Genomic_DNA"/>
</dbReference>
<evidence type="ECO:0008006" key="13">
    <source>
        <dbReference type="Google" id="ProtNLM"/>
    </source>
</evidence>
<dbReference type="Proteomes" id="UP001064489">
    <property type="component" value="Chromosome 5"/>
</dbReference>
<evidence type="ECO:0000256" key="1">
    <source>
        <dbReference type="ARBA" id="ARBA00004141"/>
    </source>
</evidence>
<evidence type="ECO:0000256" key="4">
    <source>
        <dbReference type="ARBA" id="ARBA00022692"/>
    </source>
</evidence>
<evidence type="ECO:0000256" key="2">
    <source>
        <dbReference type="ARBA" id="ARBA00022516"/>
    </source>
</evidence>
<evidence type="ECO:0000256" key="5">
    <source>
        <dbReference type="ARBA" id="ARBA00022832"/>
    </source>
</evidence>
<organism evidence="11 12">
    <name type="scientific">Acer negundo</name>
    <name type="common">Box elder</name>
    <dbReference type="NCBI Taxonomy" id="4023"/>
    <lineage>
        <taxon>Eukaryota</taxon>
        <taxon>Viridiplantae</taxon>
        <taxon>Streptophyta</taxon>
        <taxon>Embryophyta</taxon>
        <taxon>Tracheophyta</taxon>
        <taxon>Spermatophyta</taxon>
        <taxon>Magnoliopsida</taxon>
        <taxon>eudicotyledons</taxon>
        <taxon>Gunneridae</taxon>
        <taxon>Pentapetalae</taxon>
        <taxon>rosids</taxon>
        <taxon>malvids</taxon>
        <taxon>Sapindales</taxon>
        <taxon>Sapindaceae</taxon>
        <taxon>Hippocastanoideae</taxon>
        <taxon>Acereae</taxon>
        <taxon>Acer</taxon>
    </lineage>
</organism>
<evidence type="ECO:0000256" key="10">
    <source>
        <dbReference type="SAM" id="Phobius"/>
    </source>
</evidence>
<dbReference type="PANTHER" id="PTHR11157:SF132">
    <property type="entry name" value="ELONGATION OF FATTY ACIDS PROTEIN 3-LIKE"/>
    <property type="match status" value="1"/>
</dbReference>
<gene>
    <name evidence="11" type="ORF">LWI28_013142</name>
</gene>
<dbReference type="InterPro" id="IPR030457">
    <property type="entry name" value="ELO_CS"/>
</dbReference>
<dbReference type="PANTHER" id="PTHR11157">
    <property type="entry name" value="FATTY ACID ACYL TRANSFERASE-RELATED"/>
    <property type="match status" value="1"/>
</dbReference>
<feature type="transmembrane region" description="Helical" evidence="10">
    <location>
        <begin position="238"/>
        <end position="258"/>
    </location>
</feature>